<feature type="repeat" description="TPR" evidence="1">
    <location>
        <begin position="850"/>
        <end position="883"/>
    </location>
</feature>
<gene>
    <name evidence="3" type="ORF">FTW19_17170</name>
</gene>
<feature type="repeat" description="TPR" evidence="1">
    <location>
        <begin position="75"/>
        <end position="108"/>
    </location>
</feature>
<dbReference type="Proteomes" id="UP000321820">
    <property type="component" value="Chromosome"/>
</dbReference>
<accession>A0A5B9EI25</accession>
<proteinExistence type="predicted"/>
<dbReference type="Pfam" id="PF13432">
    <property type="entry name" value="TPR_16"/>
    <property type="match status" value="4"/>
</dbReference>
<feature type="region of interest" description="Disordered" evidence="2">
    <location>
        <begin position="1"/>
        <end position="34"/>
    </location>
</feature>
<reference evidence="3 4" key="1">
    <citation type="submission" date="2019-08" db="EMBL/GenBank/DDBJ databases">
        <title>Complete genome sequence of Terriglobus albidus strain ORNL.</title>
        <authorList>
            <person name="Podar M."/>
        </authorList>
    </citation>
    <scope>NUCLEOTIDE SEQUENCE [LARGE SCALE GENOMIC DNA]</scope>
    <source>
        <strain evidence="3 4">ORNL</strain>
    </source>
</reference>
<organism evidence="3 4">
    <name type="scientific">Terriglobus albidus</name>
    <dbReference type="NCBI Taxonomy" id="1592106"/>
    <lineage>
        <taxon>Bacteria</taxon>
        <taxon>Pseudomonadati</taxon>
        <taxon>Acidobacteriota</taxon>
        <taxon>Terriglobia</taxon>
        <taxon>Terriglobales</taxon>
        <taxon>Acidobacteriaceae</taxon>
        <taxon>Terriglobus</taxon>
    </lineage>
</organism>
<dbReference type="PANTHER" id="PTHR12558:SF13">
    <property type="entry name" value="CELL DIVISION CYCLE PROTEIN 27 HOMOLOG"/>
    <property type="match status" value="1"/>
</dbReference>
<dbReference type="KEGG" id="talb:FTW19_17170"/>
<feature type="compositionally biased region" description="Polar residues" evidence="2">
    <location>
        <begin position="1"/>
        <end position="12"/>
    </location>
</feature>
<dbReference type="SMART" id="SM00028">
    <property type="entry name" value="TPR"/>
    <property type="match status" value="18"/>
</dbReference>
<dbReference type="Pfam" id="PF14559">
    <property type="entry name" value="TPR_19"/>
    <property type="match status" value="1"/>
</dbReference>
<feature type="repeat" description="TPR" evidence="1">
    <location>
        <begin position="392"/>
        <end position="425"/>
    </location>
</feature>
<dbReference type="OrthoDB" id="98092at2"/>
<dbReference type="Pfam" id="PF13181">
    <property type="entry name" value="TPR_8"/>
    <property type="match status" value="1"/>
</dbReference>
<dbReference type="EMBL" id="CP042806">
    <property type="protein sequence ID" value="QEE31409.1"/>
    <property type="molecule type" value="Genomic_DNA"/>
</dbReference>
<evidence type="ECO:0000313" key="3">
    <source>
        <dbReference type="EMBL" id="QEE31409.1"/>
    </source>
</evidence>
<dbReference type="SUPFAM" id="SSF48452">
    <property type="entry name" value="TPR-like"/>
    <property type="match status" value="5"/>
</dbReference>
<keyword evidence="4" id="KW-1185">Reference proteome</keyword>
<dbReference type="PROSITE" id="PS50005">
    <property type="entry name" value="TPR"/>
    <property type="match status" value="7"/>
</dbReference>
<protein>
    <submittedName>
        <fullName evidence="3">Tetratricopeptide repeat protein</fullName>
    </submittedName>
</protein>
<feature type="repeat" description="TPR" evidence="1">
    <location>
        <begin position="664"/>
        <end position="697"/>
    </location>
</feature>
<feature type="repeat" description="TPR" evidence="1">
    <location>
        <begin position="426"/>
        <end position="459"/>
    </location>
</feature>
<dbReference type="InterPro" id="IPR011990">
    <property type="entry name" value="TPR-like_helical_dom_sf"/>
</dbReference>
<feature type="repeat" description="TPR" evidence="1">
    <location>
        <begin position="630"/>
        <end position="663"/>
    </location>
</feature>
<name>A0A5B9EI25_9BACT</name>
<sequence>MLASNGVAQTYQVGPDATGQPAPKQSEGKQQDLGWGSNIQNARLARTAELALQRGDHAQAFSYAQRAAQAAPNDPQLWLLLGYAARLDGKLGASLDAYQHSLRLNPSSIDGMSGMAQTYLASGRTGEAERLLKQVVTAAPQRKNELLILGDLYIRTVNYQEAKVWLEKAEHLEPAAQTELLLAIASQHLKQMDQAAHYLELAKGRAPNNPDVQRAFAAFYRDTGDYDKAVSSLAGIRNPKPDVVAELAFTYGLAGRPEESARTYVQAANAMPHDLTLQLSAAQAQVGIASFDRAEEFLQRASRLDANYYRLHAIRGQIAQIQDRDEEAAHEFSAAIAALPPTPIEGPLYGIQLHMDLIPLYKNLNQPDQARQELTSAQKLIGSLDERGADRAAFLRLRAVIHSEAGEYEAALSDMKESLALTPNDPNSLQLNGDVLMKLGRTSEAIAVFQQVLKLDPRNRFALTSLGYASRAKGDSAEAEKYFNLLAKAYPASYVPYLALGDMYTDNREYKKAEEAYSHGYKLAPQNSMIVAGGMNAAIESHNLPLAGIWQQRVSEKMATVPQVLREEERYFNFMGDYRRSADLGRQALKLIPRDREVIVYLGYDLLHLQLFDELQTLTANNLDVLPKDADVPLLAGYVYKHNGQREEAVKSFTESLKRDPKVATAYTNRGFVYNDLRKPALAAADFESALKIKPDDAETHMGLAFAELNLGHPKVAIEQTQLAEAIAGDSKLIHVVRATAYGRQGALTKSTQEYRAALQFDPDDGSLNLGLANILMAQRRYREALVELQNAREHLPKDASLYAVMARANAELHNHDEAMRDVDLAEQYAASTSADKTNADDPDAQDALTDIYVSTGEALALLGEQDAAMNRFSKALELHPKDRVGVRLAVAKNMAKQGRTEDAERQIALAQMEVDAKDAEPPSGEQYIAMASVLQQLHEYELSQTYLERAKAAGAPDPSVRITLANSYLALGETRRAAAELAAVKQVEDSEVDYQYLLAQASLYQQEHRSAETLSSFAAAASDAGEDPTAEQRLLEAGGTEGYRVNSKVSLLSNLVVQPIFEDSTVYVLDSKLNSPAGPVNPSDVANLPPPRSSVETNLLNSFNLHLASLPTTSGFFQVRNAQGTISVPATRSVVQRNTTDYALNFGIDPTLHLGSNVVSLNSGIQGTLRRDTRSPVQMNQNLFRVFTYASTSSFFNVLSADGFFSAEFGSFTESPITERQVSGAINFRVGMPWGKTALITGWKTTDQRFDSSQLGNSRNFYTSTYIGLSRRFSSRFSAEAIAEDLRAWRSQPYSPIHSAISQALRPAASIRYSPTTRWEMQASGSYELTRGFHVYDMIQNSFTVSYVRPLERNFNESTGAVRLKYPIRLAAGVRTQNFPNFTQGSSQKLVPFFSLTIF</sequence>
<feature type="repeat" description="TPR" evidence="1">
    <location>
        <begin position="494"/>
        <end position="527"/>
    </location>
</feature>
<dbReference type="InterPro" id="IPR019734">
    <property type="entry name" value="TPR_rpt"/>
</dbReference>
<evidence type="ECO:0000256" key="1">
    <source>
        <dbReference type="PROSITE-ProRule" id="PRU00339"/>
    </source>
</evidence>
<evidence type="ECO:0000256" key="2">
    <source>
        <dbReference type="SAM" id="MobiDB-lite"/>
    </source>
</evidence>
<dbReference type="PANTHER" id="PTHR12558">
    <property type="entry name" value="CELL DIVISION CYCLE 16,23,27"/>
    <property type="match status" value="1"/>
</dbReference>
<keyword evidence="1" id="KW-0802">TPR repeat</keyword>
<dbReference type="Gene3D" id="1.25.40.10">
    <property type="entry name" value="Tetratricopeptide repeat domain"/>
    <property type="match status" value="6"/>
</dbReference>
<evidence type="ECO:0000313" key="4">
    <source>
        <dbReference type="Proteomes" id="UP000321820"/>
    </source>
</evidence>